<dbReference type="Proteomes" id="UP000183954">
    <property type="component" value="Unassembled WGS sequence"/>
</dbReference>
<reference evidence="5" key="1">
    <citation type="submission" date="2016-11" db="EMBL/GenBank/DDBJ databases">
        <authorList>
            <person name="Varghese N."/>
            <person name="Submissions S."/>
        </authorList>
    </citation>
    <scope>NUCLEOTIDE SEQUENCE [LARGE SCALE GENOMIC DNA]</scope>
    <source>
        <strain evidence="5">DSM 15449</strain>
    </source>
</reference>
<dbReference type="STRING" id="1121420.SAMN02746098_04785"/>
<dbReference type="EMBL" id="FQXJ01000028">
    <property type="protein sequence ID" value="SHI87738.1"/>
    <property type="molecule type" value="Genomic_DNA"/>
</dbReference>
<evidence type="ECO:0000313" key="5">
    <source>
        <dbReference type="Proteomes" id="UP000183954"/>
    </source>
</evidence>
<comment type="similarity">
    <text evidence="2">Belongs to the ROK (NagC/XylR) family.</text>
</comment>
<sequence length="380" mass="42474">MKVGDKMTINRVNSIEVRKINRNAIYKFLYKRDPISIQEIAQTLNMSLPTVTQNLKELQERDLIIETGLFESTGGRKAKAITFNSHKYAIGLDITRNHVGIVLIDLSGKLIKNVRKQYPFVNSKEYFAGVGNLVQQFISDCTIESSKILGVGIALPAILSADKQRVNYATVIDFKGGSVKDFSEFIPYPCILSNDANAAGFAELWNEDDIQNVVYLSLNNSVGGSIIIGKNIFSGQNQRSGEFGHMTIVQNGRPCYCGQKGCVDVYCSAKILSDSTNGNIAEFFKLLRSNNEPQRTLWEEYLSHLVIIINNLRMLYDCNVILGGYAGAYMDEYIDQLRELVSKRNSFEVDGSYLHVCKYKLEATAVGAALQHVETFINNI</sequence>
<dbReference type="CDD" id="cd00090">
    <property type="entry name" value="HTH_ARSR"/>
    <property type="match status" value="1"/>
</dbReference>
<dbReference type="InterPro" id="IPR000600">
    <property type="entry name" value="ROK"/>
</dbReference>
<dbReference type="InterPro" id="IPR036388">
    <property type="entry name" value="WH-like_DNA-bd_sf"/>
</dbReference>
<dbReference type="Pfam" id="PF00480">
    <property type="entry name" value="ROK"/>
    <property type="match status" value="1"/>
</dbReference>
<gene>
    <name evidence="4" type="ORF">SAMN02746098_04785</name>
</gene>
<keyword evidence="3" id="KW-0859">Xylose metabolism</keyword>
<evidence type="ECO:0000256" key="1">
    <source>
        <dbReference type="ARBA" id="ARBA00002486"/>
    </source>
</evidence>
<dbReference type="GO" id="GO:0016301">
    <property type="term" value="F:kinase activity"/>
    <property type="evidence" value="ECO:0007669"/>
    <property type="project" value="UniProtKB-KW"/>
</dbReference>
<organism evidence="4 5">
    <name type="scientific">Desulfosporosinus lacus DSM 15449</name>
    <dbReference type="NCBI Taxonomy" id="1121420"/>
    <lineage>
        <taxon>Bacteria</taxon>
        <taxon>Bacillati</taxon>
        <taxon>Bacillota</taxon>
        <taxon>Clostridia</taxon>
        <taxon>Eubacteriales</taxon>
        <taxon>Desulfitobacteriaceae</taxon>
        <taxon>Desulfosporosinus</taxon>
    </lineage>
</organism>
<accession>A0A1M6EQQ4</accession>
<name>A0A1M6EQQ4_9FIRM</name>
<dbReference type="Pfam" id="PF13412">
    <property type="entry name" value="HTH_24"/>
    <property type="match status" value="1"/>
</dbReference>
<evidence type="ECO:0000313" key="4">
    <source>
        <dbReference type="EMBL" id="SHI87738.1"/>
    </source>
</evidence>
<dbReference type="SUPFAM" id="SSF53067">
    <property type="entry name" value="Actin-like ATPase domain"/>
    <property type="match status" value="1"/>
</dbReference>
<dbReference type="InterPro" id="IPR011991">
    <property type="entry name" value="ArsR-like_HTH"/>
</dbReference>
<protein>
    <submittedName>
        <fullName evidence="4">Sugar kinase of the NBD/HSP70 family, may contain an N-terminal HTH domain</fullName>
    </submittedName>
</protein>
<dbReference type="InterPro" id="IPR036390">
    <property type="entry name" value="WH_DNA-bd_sf"/>
</dbReference>
<dbReference type="PANTHER" id="PTHR18964:SF149">
    <property type="entry name" value="BIFUNCTIONAL UDP-N-ACETYLGLUCOSAMINE 2-EPIMERASE_N-ACETYLMANNOSAMINE KINASE"/>
    <property type="match status" value="1"/>
</dbReference>
<proteinExistence type="inferred from homology"/>
<dbReference type="Gene3D" id="3.30.420.40">
    <property type="match status" value="2"/>
</dbReference>
<dbReference type="Gene3D" id="1.10.10.10">
    <property type="entry name" value="Winged helix-like DNA-binding domain superfamily/Winged helix DNA-binding domain"/>
    <property type="match status" value="1"/>
</dbReference>
<dbReference type="AlphaFoldDB" id="A0A1M6EQQ4"/>
<evidence type="ECO:0000256" key="3">
    <source>
        <dbReference type="ARBA" id="ARBA00022629"/>
    </source>
</evidence>
<keyword evidence="4" id="KW-0808">Transferase</keyword>
<evidence type="ECO:0000256" key="2">
    <source>
        <dbReference type="ARBA" id="ARBA00006479"/>
    </source>
</evidence>
<dbReference type="InterPro" id="IPR043129">
    <property type="entry name" value="ATPase_NBD"/>
</dbReference>
<keyword evidence="4" id="KW-0418">Kinase</keyword>
<dbReference type="PANTHER" id="PTHR18964">
    <property type="entry name" value="ROK (REPRESSOR, ORF, KINASE) FAMILY"/>
    <property type="match status" value="1"/>
</dbReference>
<dbReference type="SUPFAM" id="SSF46785">
    <property type="entry name" value="Winged helix' DNA-binding domain"/>
    <property type="match status" value="1"/>
</dbReference>
<dbReference type="GO" id="GO:0042732">
    <property type="term" value="P:D-xylose metabolic process"/>
    <property type="evidence" value="ECO:0007669"/>
    <property type="project" value="UniProtKB-KW"/>
</dbReference>
<keyword evidence="3" id="KW-0119">Carbohydrate metabolism</keyword>
<keyword evidence="5" id="KW-1185">Reference proteome</keyword>
<comment type="function">
    <text evidence="1">Transcriptional repressor of xylose-utilizing enzymes.</text>
</comment>